<evidence type="ECO:0000256" key="8">
    <source>
        <dbReference type="ARBA" id="ARBA00023274"/>
    </source>
</evidence>
<evidence type="ECO:0000313" key="12">
    <source>
        <dbReference type="EMBL" id="CCO15236.1"/>
    </source>
</evidence>
<evidence type="ECO:0000256" key="3">
    <source>
        <dbReference type="ARBA" id="ARBA00010797"/>
    </source>
</evidence>
<protein>
    <submittedName>
        <fullName evidence="12">50S ribosomal protein L27</fullName>
    </submittedName>
</protein>
<feature type="domain" description="MIF4G" evidence="9">
    <location>
        <begin position="30"/>
        <end position="203"/>
    </location>
</feature>
<dbReference type="SUPFAM" id="SSF48371">
    <property type="entry name" value="ARM repeat"/>
    <property type="match status" value="3"/>
</dbReference>
<accession>K8EBJ4</accession>
<evidence type="ECO:0000259" key="10">
    <source>
        <dbReference type="Pfam" id="PF09088"/>
    </source>
</evidence>
<dbReference type="GO" id="GO:0005846">
    <property type="term" value="C:nuclear cap binding complex"/>
    <property type="evidence" value="ECO:0007669"/>
    <property type="project" value="InterPro"/>
</dbReference>
<organism evidence="12 13">
    <name type="scientific">Bathycoccus prasinos</name>
    <dbReference type="NCBI Taxonomy" id="41875"/>
    <lineage>
        <taxon>Eukaryota</taxon>
        <taxon>Viridiplantae</taxon>
        <taxon>Chlorophyta</taxon>
        <taxon>Mamiellophyceae</taxon>
        <taxon>Mamiellales</taxon>
        <taxon>Bathycoccaceae</taxon>
        <taxon>Bathycoccus</taxon>
    </lineage>
</organism>
<proteinExistence type="inferred from homology"/>
<dbReference type="Proteomes" id="UP000198341">
    <property type="component" value="Chromosome 2"/>
</dbReference>
<dbReference type="GO" id="GO:0005840">
    <property type="term" value="C:ribosome"/>
    <property type="evidence" value="ECO:0007669"/>
    <property type="project" value="UniProtKB-KW"/>
</dbReference>
<dbReference type="GeneID" id="19017537"/>
<comment type="similarity">
    <text evidence="2">Belongs to the NCBP1 family.</text>
</comment>
<dbReference type="Pfam" id="PF09090">
    <property type="entry name" value="MIF4G_like_2"/>
    <property type="match status" value="1"/>
</dbReference>
<evidence type="ECO:0000256" key="2">
    <source>
        <dbReference type="ARBA" id="ARBA00007413"/>
    </source>
</evidence>
<dbReference type="STRING" id="41875.K8EBJ4"/>
<evidence type="ECO:0000256" key="7">
    <source>
        <dbReference type="ARBA" id="ARBA00023242"/>
    </source>
</evidence>
<dbReference type="Gene3D" id="2.40.50.100">
    <property type="match status" value="1"/>
</dbReference>
<dbReference type="GO" id="GO:0008380">
    <property type="term" value="P:RNA splicing"/>
    <property type="evidence" value="ECO:0007669"/>
    <property type="project" value="UniProtKB-KW"/>
</dbReference>
<dbReference type="GO" id="GO:0003735">
    <property type="term" value="F:structural constituent of ribosome"/>
    <property type="evidence" value="ECO:0007669"/>
    <property type="project" value="InterPro"/>
</dbReference>
<dbReference type="Pfam" id="PF01016">
    <property type="entry name" value="Ribosomal_L27"/>
    <property type="match status" value="1"/>
</dbReference>
<comment type="similarity">
    <text evidence="3">Belongs to the bacterial ribosomal protein bL27 family.</text>
</comment>
<dbReference type="SUPFAM" id="SSF110324">
    <property type="entry name" value="Ribosomal L27 protein-like"/>
    <property type="match status" value="1"/>
</dbReference>
<dbReference type="eggNOG" id="KOG1104">
    <property type="taxonomic scope" value="Eukaryota"/>
</dbReference>
<evidence type="ECO:0000256" key="4">
    <source>
        <dbReference type="ARBA" id="ARBA00022664"/>
    </source>
</evidence>
<gene>
    <name evidence="12" type="ORF">Bathy02g04240</name>
</gene>
<dbReference type="GO" id="GO:0006412">
    <property type="term" value="P:translation"/>
    <property type="evidence" value="ECO:0007669"/>
    <property type="project" value="InterPro"/>
</dbReference>
<dbReference type="PRINTS" id="PR00063">
    <property type="entry name" value="RIBOSOMALL27"/>
</dbReference>
<evidence type="ECO:0000259" key="9">
    <source>
        <dbReference type="Pfam" id="PF02854"/>
    </source>
</evidence>
<evidence type="ECO:0000256" key="1">
    <source>
        <dbReference type="ARBA" id="ARBA00004123"/>
    </source>
</evidence>
<dbReference type="EMBL" id="FO082277">
    <property type="protein sequence ID" value="CCO15236.1"/>
    <property type="molecule type" value="Genomic_DNA"/>
</dbReference>
<sequence>MRELREAIIHLDGSEQNVKNLSLDIAPDIQQIGDDVTRFTLECVSELPVKTPVYALLIALIKSNSEEFGLEFSEKFLSRVGEALEHDLMRLDEDKDARTRVKLLVRFIVCASVTNLVSQASAVDVLTRFAEKCVAMSKTKACKNQLNPKAWQPRADFLATVVLSALPWSNGSFAKGTDEVVQGMYKEFARTMEEYMGARDPTFDKCARVLLAKTDSSKEEEENKNNSHEPDALEELWGRVNEADKRGLKGWAVAGIVGVQEPFEQELFSFSTVEAPKITIPDYEEYLNSDSAATALTKFPSRPRLRVINRAQTEGGWEKNDWQPLERFVAEEHVVDTLWAFEPGFRRAALHPATEQLATLPLPADHPERCQYLVAETCFGELLNLPRPRFEPVFYHVVIQDLCKAIPSFPPKMAKTVGELFRAMDRLDEELRERLATWMAHHLSCFDLVWPWKSWVHVSEQPDGSPQREFVRTLLRKLCDLSYPKNVKESIPEAIYDLLPKEAKTINQAYVDSVNAQTNNAIDTIREMLKAKTPSDELEQWLKESSGGLTAEQCLACVATAILVHGQKCITHLDTLLTRYDILLRKLIDHSSTKARELLEAIVNVWEGSQNAKIAVDRTICAKLCDIAFVAEWAGMKYAENPVLYSDTCGYVLEHATAEEEHALERTRRILHRVHDAEREAEAAGQAAERFLADGLMHEATRAQTAEAAAVELAASLDAGASEMKQFVTVAREKASEITVLCARSCVLKAMELSDQTGADARLNKRIERLLRGFREQLAGKESEVLDACGGKGANPLAFACERALLSTSSKFSFTVEAAHKKGTGSVKNGRDSNPKYRGVKLYGQEKCRAGNIIVRQLGNKFHAGPGVGTGKDFTLFALRDGEILFKKGAGKKQFVCVVDAVERAAATSRKTKRRELYTPRASAAVESR</sequence>
<dbReference type="AlphaFoldDB" id="K8EBJ4"/>
<dbReference type="PANTHER" id="PTHR12412">
    <property type="entry name" value="CAP BINDING PROTEIN"/>
    <property type="match status" value="1"/>
</dbReference>
<dbReference type="eggNOG" id="KOG4600">
    <property type="taxonomic scope" value="Eukaryota"/>
</dbReference>
<comment type="subcellular location">
    <subcellularLocation>
        <location evidence="1">Nucleus</location>
    </subcellularLocation>
</comment>
<dbReference type="GO" id="GO:0006406">
    <property type="term" value="P:mRNA export from nucleus"/>
    <property type="evidence" value="ECO:0007669"/>
    <property type="project" value="InterPro"/>
</dbReference>
<dbReference type="Pfam" id="PF09088">
    <property type="entry name" value="MIF4G_like"/>
    <property type="match status" value="1"/>
</dbReference>
<dbReference type="Gene3D" id="1.25.40.180">
    <property type="match status" value="3"/>
</dbReference>
<keyword evidence="5 12" id="KW-0689">Ribosomal protein</keyword>
<dbReference type="InterPro" id="IPR015172">
    <property type="entry name" value="MIF4G-like_typ-1"/>
</dbReference>
<dbReference type="PANTHER" id="PTHR12412:SF2">
    <property type="entry name" value="NUCLEAR CAP-BINDING PROTEIN SUBUNIT 1"/>
    <property type="match status" value="1"/>
</dbReference>
<dbReference type="GO" id="GO:0000184">
    <property type="term" value="P:nuclear-transcribed mRNA catabolic process, nonsense-mediated decay"/>
    <property type="evidence" value="ECO:0007669"/>
    <property type="project" value="TreeGrafter"/>
</dbReference>
<keyword evidence="13" id="KW-1185">Reference proteome</keyword>
<keyword evidence="8" id="KW-0687">Ribonucleoprotein</keyword>
<dbReference type="InterPro" id="IPR016024">
    <property type="entry name" value="ARM-type_fold"/>
</dbReference>
<dbReference type="GO" id="GO:0005634">
    <property type="term" value="C:nucleus"/>
    <property type="evidence" value="ECO:0007669"/>
    <property type="project" value="UniProtKB-SubCell"/>
</dbReference>
<dbReference type="InterPro" id="IPR015174">
    <property type="entry name" value="MIF4G-like_typ-2"/>
</dbReference>
<evidence type="ECO:0000256" key="6">
    <source>
        <dbReference type="ARBA" id="ARBA00023187"/>
    </source>
</evidence>
<evidence type="ECO:0000313" key="13">
    <source>
        <dbReference type="Proteomes" id="UP000198341"/>
    </source>
</evidence>
<evidence type="ECO:0000256" key="5">
    <source>
        <dbReference type="ARBA" id="ARBA00022980"/>
    </source>
</evidence>
<feature type="domain" description="MIF4G-like type 2" evidence="11">
    <location>
        <begin position="523"/>
        <end position="776"/>
    </location>
</feature>
<feature type="domain" description="MIF4G-like type 1" evidence="10">
    <location>
        <begin position="369"/>
        <end position="493"/>
    </location>
</feature>
<name>K8EBJ4_9CHLO</name>
<dbReference type="GO" id="GO:1990904">
    <property type="term" value="C:ribonucleoprotein complex"/>
    <property type="evidence" value="ECO:0007669"/>
    <property type="project" value="UniProtKB-KW"/>
</dbReference>
<dbReference type="InterPro" id="IPR027159">
    <property type="entry name" value="CBP80"/>
</dbReference>
<evidence type="ECO:0000259" key="11">
    <source>
        <dbReference type="Pfam" id="PF09090"/>
    </source>
</evidence>
<reference evidence="12 13" key="1">
    <citation type="submission" date="2011-10" db="EMBL/GenBank/DDBJ databases">
        <authorList>
            <person name="Genoscope - CEA"/>
        </authorList>
    </citation>
    <scope>NUCLEOTIDE SEQUENCE [LARGE SCALE GENOMIC DNA]</scope>
    <source>
        <strain evidence="12 13">RCC 1105</strain>
    </source>
</reference>
<dbReference type="GO" id="GO:0000339">
    <property type="term" value="F:RNA cap binding"/>
    <property type="evidence" value="ECO:0007669"/>
    <property type="project" value="InterPro"/>
</dbReference>
<dbReference type="KEGG" id="bpg:Bathy02g04240"/>
<dbReference type="OrthoDB" id="10252707at2759"/>
<dbReference type="Pfam" id="PF02854">
    <property type="entry name" value="MIF4G"/>
    <property type="match status" value="1"/>
</dbReference>
<dbReference type="GO" id="GO:0003729">
    <property type="term" value="F:mRNA binding"/>
    <property type="evidence" value="ECO:0007669"/>
    <property type="project" value="TreeGrafter"/>
</dbReference>
<dbReference type="InterPro" id="IPR001684">
    <property type="entry name" value="Ribosomal_bL27"/>
</dbReference>
<dbReference type="RefSeq" id="XP_007514996.1">
    <property type="nucleotide sequence ID" value="XM_007514934.1"/>
</dbReference>
<keyword evidence="7" id="KW-0539">Nucleus</keyword>
<dbReference type="FunFam" id="2.40.50.100:FF:000060">
    <property type="entry name" value="Apicoplast ribosomal protein L27"/>
    <property type="match status" value="1"/>
</dbReference>
<dbReference type="GO" id="GO:0006397">
    <property type="term" value="P:mRNA processing"/>
    <property type="evidence" value="ECO:0007669"/>
    <property type="project" value="UniProtKB-KW"/>
</dbReference>
<keyword evidence="6" id="KW-0508">mRNA splicing</keyword>
<keyword evidence="4" id="KW-0507">mRNA processing</keyword>
<dbReference type="InterPro" id="IPR003890">
    <property type="entry name" value="MIF4G-like_typ-3"/>
</dbReference>